<dbReference type="GO" id="GO:0003964">
    <property type="term" value="F:RNA-directed DNA polymerase activity"/>
    <property type="evidence" value="ECO:0007669"/>
    <property type="project" value="UniProtKB-KW"/>
</dbReference>
<dbReference type="SUPFAM" id="SSF56672">
    <property type="entry name" value="DNA/RNA polymerases"/>
    <property type="match status" value="1"/>
</dbReference>
<evidence type="ECO:0000313" key="12">
    <source>
        <dbReference type="EMBL" id="SPD33672.1"/>
    </source>
</evidence>
<dbReference type="InterPro" id="IPR043128">
    <property type="entry name" value="Rev_trsase/Diguanyl_cyclase"/>
</dbReference>
<dbReference type="Gene3D" id="3.10.10.10">
    <property type="entry name" value="HIV Type 1 Reverse Transcriptase, subunit A, domain 1"/>
    <property type="match status" value="1"/>
</dbReference>
<keyword evidence="2" id="KW-0808">Transferase</keyword>
<evidence type="ECO:0000256" key="10">
    <source>
        <dbReference type="SAM" id="MobiDB-lite"/>
    </source>
</evidence>
<evidence type="ECO:0000256" key="7">
    <source>
        <dbReference type="ARBA" id="ARBA00022918"/>
    </source>
</evidence>
<dbReference type="InterPro" id="IPR021109">
    <property type="entry name" value="Peptidase_aspartic_dom_sf"/>
</dbReference>
<feature type="region of interest" description="Disordered" evidence="10">
    <location>
        <begin position="53"/>
        <end position="112"/>
    </location>
</feature>
<keyword evidence="8" id="KW-0862">Zinc</keyword>
<evidence type="ECO:0000259" key="11">
    <source>
        <dbReference type="PROSITE" id="PS50158"/>
    </source>
</evidence>
<keyword evidence="9" id="KW-0175">Coiled coil</keyword>
<dbReference type="Pfam" id="PF03732">
    <property type="entry name" value="Retrotrans_gag"/>
    <property type="match status" value="1"/>
</dbReference>
<dbReference type="GO" id="GO:0016787">
    <property type="term" value="F:hydrolase activity"/>
    <property type="evidence" value="ECO:0007669"/>
    <property type="project" value="UniProtKB-KW"/>
</dbReference>
<feature type="coiled-coil region" evidence="9">
    <location>
        <begin position="1404"/>
        <end position="1439"/>
    </location>
</feature>
<dbReference type="PROSITE" id="PS50158">
    <property type="entry name" value="ZF_CCHC"/>
    <property type="match status" value="1"/>
</dbReference>
<dbReference type="FunFam" id="3.30.70.270:FF:000003">
    <property type="entry name" value="Transposon Ty3-G Gag-Pol polyprotein"/>
    <property type="match status" value="1"/>
</dbReference>
<evidence type="ECO:0000256" key="3">
    <source>
        <dbReference type="ARBA" id="ARBA00022695"/>
    </source>
</evidence>
<dbReference type="Pfam" id="PF00078">
    <property type="entry name" value="RVT_1"/>
    <property type="match status" value="2"/>
</dbReference>
<dbReference type="InterPro" id="IPR056924">
    <property type="entry name" value="SH3_Tf2-1"/>
</dbReference>
<protein>
    <recommendedName>
        <fullName evidence="1">RNA-directed DNA polymerase</fullName>
        <ecNumber evidence="1">2.7.7.49</ecNumber>
    </recommendedName>
</protein>
<evidence type="ECO:0000256" key="9">
    <source>
        <dbReference type="SAM" id="Coils"/>
    </source>
</evidence>
<dbReference type="InterPro" id="IPR001878">
    <property type="entry name" value="Znf_CCHC"/>
</dbReference>
<dbReference type="InterPro" id="IPR041373">
    <property type="entry name" value="RT_RNaseH"/>
</dbReference>
<gene>
    <name evidence="12" type="ORF">FSB_LOCUS61554</name>
</gene>
<feature type="compositionally biased region" description="Basic and acidic residues" evidence="10">
    <location>
        <begin position="1287"/>
        <end position="1304"/>
    </location>
</feature>
<reference evidence="12" key="1">
    <citation type="submission" date="2018-02" db="EMBL/GenBank/DDBJ databases">
        <authorList>
            <person name="Cohen D.B."/>
            <person name="Kent A.D."/>
        </authorList>
    </citation>
    <scope>NUCLEOTIDE SEQUENCE</scope>
</reference>
<dbReference type="Pfam" id="PF24626">
    <property type="entry name" value="SH3_Tf2-1"/>
    <property type="match status" value="1"/>
</dbReference>
<feature type="region of interest" description="Disordered" evidence="10">
    <location>
        <begin position="512"/>
        <end position="571"/>
    </location>
</feature>
<feature type="coiled-coil region" evidence="9">
    <location>
        <begin position="1585"/>
        <end position="1647"/>
    </location>
</feature>
<dbReference type="Gene3D" id="2.40.70.10">
    <property type="entry name" value="Acid Proteases"/>
    <property type="match status" value="1"/>
</dbReference>
<proteinExistence type="predicted"/>
<accession>A0A2N9J8S0</accession>
<dbReference type="GO" id="GO:0004519">
    <property type="term" value="F:endonuclease activity"/>
    <property type="evidence" value="ECO:0007669"/>
    <property type="project" value="UniProtKB-KW"/>
</dbReference>
<feature type="compositionally biased region" description="Basic and acidic residues" evidence="10">
    <location>
        <begin position="512"/>
        <end position="570"/>
    </location>
</feature>
<evidence type="ECO:0000256" key="1">
    <source>
        <dbReference type="ARBA" id="ARBA00012493"/>
    </source>
</evidence>
<dbReference type="CDD" id="cd00303">
    <property type="entry name" value="retropepsin_like"/>
    <property type="match status" value="1"/>
</dbReference>
<dbReference type="EMBL" id="OIVN01006467">
    <property type="protein sequence ID" value="SPD33672.1"/>
    <property type="molecule type" value="Genomic_DNA"/>
</dbReference>
<dbReference type="Gene3D" id="4.10.60.10">
    <property type="entry name" value="Zinc finger, CCHC-type"/>
    <property type="match status" value="1"/>
</dbReference>
<feature type="domain" description="CCHC-type" evidence="11">
    <location>
        <begin position="290"/>
        <end position="306"/>
    </location>
</feature>
<evidence type="ECO:0000256" key="4">
    <source>
        <dbReference type="ARBA" id="ARBA00022722"/>
    </source>
</evidence>
<dbReference type="SMART" id="SM00343">
    <property type="entry name" value="ZnF_C2HC"/>
    <property type="match status" value="1"/>
</dbReference>
<feature type="compositionally biased region" description="Acidic residues" evidence="10">
    <location>
        <begin position="67"/>
        <end position="81"/>
    </location>
</feature>
<evidence type="ECO:0000256" key="6">
    <source>
        <dbReference type="ARBA" id="ARBA00022801"/>
    </source>
</evidence>
<dbReference type="InterPro" id="IPR005162">
    <property type="entry name" value="Retrotrans_gag_dom"/>
</dbReference>
<keyword evidence="8" id="KW-0479">Metal-binding</keyword>
<feature type="region of interest" description="Disordered" evidence="10">
    <location>
        <begin position="1252"/>
        <end position="1309"/>
    </location>
</feature>
<dbReference type="PANTHER" id="PTHR35046:SF9">
    <property type="entry name" value="RNA-DIRECTED DNA POLYMERASE"/>
    <property type="match status" value="1"/>
</dbReference>
<keyword evidence="7" id="KW-0695">RNA-directed DNA polymerase</keyword>
<keyword evidence="3" id="KW-0548">Nucleotidyltransferase</keyword>
<name>A0A2N9J8S0_FAGSY</name>
<dbReference type="InterPro" id="IPR043502">
    <property type="entry name" value="DNA/RNA_pol_sf"/>
</dbReference>
<dbReference type="PANTHER" id="PTHR35046">
    <property type="entry name" value="ZINC KNUCKLE (CCHC-TYPE) FAMILY PROTEIN"/>
    <property type="match status" value="1"/>
</dbReference>
<dbReference type="Gene3D" id="3.30.70.270">
    <property type="match status" value="2"/>
</dbReference>
<organism evidence="12">
    <name type="scientific">Fagus sylvatica</name>
    <name type="common">Beechnut</name>
    <dbReference type="NCBI Taxonomy" id="28930"/>
    <lineage>
        <taxon>Eukaryota</taxon>
        <taxon>Viridiplantae</taxon>
        <taxon>Streptophyta</taxon>
        <taxon>Embryophyta</taxon>
        <taxon>Tracheophyta</taxon>
        <taxon>Spermatophyta</taxon>
        <taxon>Magnoliopsida</taxon>
        <taxon>eudicotyledons</taxon>
        <taxon>Gunneridae</taxon>
        <taxon>Pentapetalae</taxon>
        <taxon>rosids</taxon>
        <taxon>fabids</taxon>
        <taxon>Fagales</taxon>
        <taxon>Fagaceae</taxon>
        <taxon>Fagus</taxon>
    </lineage>
</organism>
<dbReference type="CDD" id="cd01647">
    <property type="entry name" value="RT_LTR"/>
    <property type="match status" value="1"/>
</dbReference>
<dbReference type="InterPro" id="IPR000477">
    <property type="entry name" value="RT_dom"/>
</dbReference>
<dbReference type="GO" id="GO:0003676">
    <property type="term" value="F:nucleic acid binding"/>
    <property type="evidence" value="ECO:0007669"/>
    <property type="project" value="InterPro"/>
</dbReference>
<keyword evidence="5" id="KW-0255">Endonuclease</keyword>
<keyword evidence="4" id="KW-0540">Nuclease</keyword>
<keyword evidence="8" id="KW-0863">Zinc-finger</keyword>
<feature type="region of interest" description="Disordered" evidence="10">
    <location>
        <begin position="258"/>
        <end position="284"/>
    </location>
</feature>
<feature type="compositionally biased region" description="Basic residues" evidence="10">
    <location>
        <begin position="1274"/>
        <end position="1286"/>
    </location>
</feature>
<sequence>MSHKGDSSPKGKADNSSFVLQAMQQQFERLNFVLGEVRDRMDLQDAAIRNLQGGRDRRRRERRVENEYENEGDGEDEEDLASEVGSGRHRRVRRERGHEWNPGGRDGVDRSLGNIKMKIPSFQGRTDPEKKKVKLAVIEFTDYAIIWWDQLVTNRRRNTERPVETWGELKALMRRRFVPSHFYRDLYQRLQNLTQGSRSVEDYHKEMEVAMIRANVEEDREATMARFLSGLNRDIANVIELQHYVEIEDMVHMAMKLKQRERPEPPKGKDEGTSNKPKVESQPSRNRDIKCFKCLGSGHIASQCPNRRVMIMRDNGEVMTESEDDSDEMPELVDASDDDGVVYPVTGESLVARRALNTHIKVDDAEQQRENIFHTRCHVNNKVCSMIIDGGSCTNVASTILVEKLNLPTLKHSRPYKLQWLNDCGEVRVDRQVLVTFSIGKYLDEVLCDVVPMHAGHILLGRPWQYDRRVTHDGFKNMYSFVKGGKTIKLAPLTPSQVYEDQLKLKSEVAHKRKCENESDKKRKSEKEIEQKRKIESENEQKRKSEKEIEQKRKSESENEKKERESAERKGKTKVGFYTRVSEVKRAFFADRPMILLVYKESYLNLDETNKSLPSLAVSLLQEFEHVFPKEMPNELPPIRGIEHQIDFVPGAAIPNRPAYRSNPEETKELQRQVEDLMSKGYVRESMSPCAVPVLLVPKKDGTWRMCVDCRAINNITVKYRHPIPRLDDMLDELHGSCIFSKIDLKSGYHQIRMKEGDEWKTAFKTKYGLFVVVYFDDILVYSKSLDEHVDYLHCVLAVLRKEKLNANLKKCSFYLDKVVFLGYVVSAKGIAVDEEKVKAVKEWPTTKSITKEKRSIAYFSEKLNGAALNYQTYDKELYALVGALETWQHYLWPKEFVIHTDHESLKHLKGQVNERSSLDGQKKAEMVKKLHESVQQHIEKKTEQYANKANKGRRQVIFEPSDWVWVHMRKERFPARRRSKLHPRGAGPFQILEKINDNAYKAKIRGRILLRRGGMMGTKVGPSLKDPLQVPDGPITRSRAKKIKEAMQGLVQSTWDEASKSPTIKLAPEPNPSVLSKVSCYAHLLALSTYELDHILTFEDWFNIFSDKERVRPAPHFLPFAEAKFTCPEMYLLNQGVYSPHFLARQFGLLQSVPIPPIFTANIPWHQKSVCTNEDAEVIIVEGLSKISAAKIEPFRIVSDVLPLFTGWWEALMLSFNLPETLKLTVLEVCPHCLAYEIIYVNTTSSEEEETVNAKPLQTVLPSPKRSTQVKQKAAKKATKAKKQPIKTEPKQQKVERKEKEMLAEDAPTQAKTSSCTQVFKRRSKGIVIKDSTVEKDLASTLAKANQIIASQREEITTLSIKAHQDVVSIITKEIHVHLSSLEKKQKLETKKESAVKIKQEQSLQVEAAMEAKKKAIQDEEEKRRLELERKKKKKINEVILNQLEVEANLLTVPIVPIVEETKEETTTPVISTLELEIIEQTPEDVDPSTTLDAKPLSQQPLLDTQIIKVDIEDMNEPEVDQLIKKASSILEEMKSASKASTSSSSKTLASPVSQGMSAVVIMRSILEQPLDNLKGYDEQITAKSEFQQEFEQTLKKYEDTKQEISKVRKELQRLENVKDFTQMKLQDLLKKKDNIIDSITELSLEEKITSLTTKVSRLRRIPEAVWNNLRNSFNNFQL</sequence>
<dbReference type="SUPFAM" id="SSF57756">
    <property type="entry name" value="Retrovirus zinc finger-like domains"/>
    <property type="match status" value="1"/>
</dbReference>
<evidence type="ECO:0000256" key="2">
    <source>
        <dbReference type="ARBA" id="ARBA00022679"/>
    </source>
</evidence>
<dbReference type="InterPro" id="IPR036875">
    <property type="entry name" value="Znf_CCHC_sf"/>
</dbReference>
<keyword evidence="6" id="KW-0378">Hydrolase</keyword>
<evidence type="ECO:0000256" key="5">
    <source>
        <dbReference type="ARBA" id="ARBA00022759"/>
    </source>
</evidence>
<dbReference type="GO" id="GO:0008270">
    <property type="term" value="F:zinc ion binding"/>
    <property type="evidence" value="ECO:0007669"/>
    <property type="project" value="UniProtKB-KW"/>
</dbReference>
<evidence type="ECO:0000256" key="8">
    <source>
        <dbReference type="PROSITE-ProRule" id="PRU00047"/>
    </source>
</evidence>
<dbReference type="EC" id="2.7.7.49" evidence="1"/>
<dbReference type="Pfam" id="PF17917">
    <property type="entry name" value="RT_RNaseH"/>
    <property type="match status" value="1"/>
</dbReference>